<keyword evidence="2" id="KW-1185">Reference proteome</keyword>
<dbReference type="EMBL" id="JAANNT010000004">
    <property type="protein sequence ID" value="NUV28389.1"/>
    <property type="molecule type" value="Genomic_DNA"/>
</dbReference>
<dbReference type="RefSeq" id="WP_191835061.1">
    <property type="nucleotide sequence ID" value="NZ_JAANNT010000004.1"/>
</dbReference>
<evidence type="ECO:0000313" key="2">
    <source>
        <dbReference type="Proteomes" id="UP000540128"/>
    </source>
</evidence>
<organism evidence="1 2">
    <name type="scientific">Streptomyces odorifer</name>
    <dbReference type="NCBI Taxonomy" id="53450"/>
    <lineage>
        <taxon>Bacteria</taxon>
        <taxon>Bacillati</taxon>
        <taxon>Actinomycetota</taxon>
        <taxon>Actinomycetes</taxon>
        <taxon>Kitasatosporales</taxon>
        <taxon>Streptomycetaceae</taxon>
        <taxon>Streptomyces</taxon>
        <taxon>Streptomyces albidoflavus group</taxon>
    </lineage>
</organism>
<evidence type="ECO:0000313" key="1">
    <source>
        <dbReference type="EMBL" id="NUV28389.1"/>
    </source>
</evidence>
<gene>
    <name evidence="1" type="ORF">G6W59_08565</name>
</gene>
<name>A0A7Y6C8X2_9ACTN</name>
<reference evidence="1 2" key="1">
    <citation type="submission" date="2020-03" db="EMBL/GenBank/DDBJ databases">
        <title>Complete genome sequence of sixteen Streptomyces strains facilitates identification of candidate genes involved in plant growth-promotion in grain legumes and cereals.</title>
        <authorList>
            <person name="Gopalakrishnan S."/>
            <person name="Thakur V."/>
            <person name="Saxena R."/>
            <person name="Vadlamudi S."/>
            <person name="Purohit S."/>
            <person name="Kumar V."/>
            <person name="Rathore A."/>
            <person name="Chitikineni A."/>
            <person name="Varshney R.K."/>
        </authorList>
    </citation>
    <scope>NUCLEOTIDE SEQUENCE [LARGE SCALE GENOMIC DNA]</scope>
    <source>
        <strain evidence="1 2">KAI-180</strain>
    </source>
</reference>
<proteinExistence type="predicted"/>
<dbReference type="AlphaFoldDB" id="A0A7Y6C8X2"/>
<protein>
    <submittedName>
        <fullName evidence="1">Uncharacterized protein</fullName>
    </submittedName>
</protein>
<sequence>MPSKCADLVNVPHVQVKVWLQRESRVGPLGGRTRLSGVLLCTEEKRLPLPLWAVWLAELGAWAAELTEQGVRGTIAVSVPARQFASVLVGCGAVYAAFEPQLDTSPQGSQFDSAARLEPRKHLVRLVSTQNAAGFVGILNEAVRKNSREGYNVSGSWMPADRYRIDVLKWPDNAADFVGQSRIPERIDVPGGAAGLLPGLPADFCGFSALHCAIVGNGTAIQQESETLIATSMVAEPVPLSALLRPRAIREKARQFRSVLLPAREDPEDYRELVSRRKPKVAVLDSAATVCRWLGAEMAPVTVALVERTAPSGEAAADALKRYRARSPEDLPLPADLAGVPAGIEVLAWQS</sequence>
<dbReference type="Proteomes" id="UP000540128">
    <property type="component" value="Unassembled WGS sequence"/>
</dbReference>
<comment type="caution">
    <text evidence="1">The sequence shown here is derived from an EMBL/GenBank/DDBJ whole genome shotgun (WGS) entry which is preliminary data.</text>
</comment>
<accession>A0A7Y6C8X2</accession>